<evidence type="ECO:0000313" key="1">
    <source>
        <dbReference type="EMBL" id="TRM56917.1"/>
    </source>
</evidence>
<dbReference type="Proteomes" id="UP000320762">
    <property type="component" value="Unassembled WGS sequence"/>
</dbReference>
<dbReference type="EMBL" id="VDMD01000055">
    <property type="protein sequence ID" value="TRM56917.1"/>
    <property type="molecule type" value="Genomic_DNA"/>
</dbReference>
<gene>
    <name evidence="1" type="ORF">BD626DRAFT_227596</name>
</gene>
<evidence type="ECO:0000313" key="2">
    <source>
        <dbReference type="Proteomes" id="UP000320762"/>
    </source>
</evidence>
<sequence>MCQARTVGGRIRHGGLPAAQGNDTPHRLALVLNLYADESVSPLLRAFQADYVSPEVLVLADAAYSSKNRAKLIDTLLQVIPKWSKLRTVHMPCITSRYNRSQGPQTAAIVKRLFTVPSLRTVVFPDKDRPALEVLQVLARNPSLRCIFFSVNGGDTYWSKREYKVDEEVVGDPRLSAICVYDTPGGRQVRALSSLEIMRRALIREREMIDRGEEPKKEASRSRHTHCTAPTACTSLEVQEIIWRRVFDFVEELCWSWNITL</sequence>
<comment type="caution">
    <text evidence="1">The sequence shown here is derived from an EMBL/GenBank/DDBJ whole genome shotgun (WGS) entry which is preliminary data.</text>
</comment>
<dbReference type="AlphaFoldDB" id="A0A550BWK0"/>
<proteinExistence type="predicted"/>
<protein>
    <submittedName>
        <fullName evidence="1">Uncharacterized protein</fullName>
    </submittedName>
</protein>
<accession>A0A550BWK0</accession>
<organism evidence="1 2">
    <name type="scientific">Schizophyllum amplum</name>
    <dbReference type="NCBI Taxonomy" id="97359"/>
    <lineage>
        <taxon>Eukaryota</taxon>
        <taxon>Fungi</taxon>
        <taxon>Dikarya</taxon>
        <taxon>Basidiomycota</taxon>
        <taxon>Agaricomycotina</taxon>
        <taxon>Agaricomycetes</taxon>
        <taxon>Agaricomycetidae</taxon>
        <taxon>Agaricales</taxon>
        <taxon>Schizophyllaceae</taxon>
        <taxon>Schizophyllum</taxon>
    </lineage>
</organism>
<name>A0A550BWK0_9AGAR</name>
<reference evidence="1 2" key="1">
    <citation type="journal article" date="2019" name="New Phytol.">
        <title>Comparative genomics reveals unique wood-decay strategies and fruiting body development in the Schizophyllaceae.</title>
        <authorList>
            <person name="Almasi E."/>
            <person name="Sahu N."/>
            <person name="Krizsan K."/>
            <person name="Balint B."/>
            <person name="Kovacs G.M."/>
            <person name="Kiss B."/>
            <person name="Cseklye J."/>
            <person name="Drula E."/>
            <person name="Henrissat B."/>
            <person name="Nagy I."/>
            <person name="Chovatia M."/>
            <person name="Adam C."/>
            <person name="LaButti K."/>
            <person name="Lipzen A."/>
            <person name="Riley R."/>
            <person name="Grigoriev I.V."/>
            <person name="Nagy L.G."/>
        </authorList>
    </citation>
    <scope>NUCLEOTIDE SEQUENCE [LARGE SCALE GENOMIC DNA]</scope>
    <source>
        <strain evidence="1 2">NL-1724</strain>
    </source>
</reference>
<keyword evidence="2" id="KW-1185">Reference proteome</keyword>